<evidence type="ECO:0000313" key="1">
    <source>
        <dbReference type="EMBL" id="KAI0083937.1"/>
    </source>
</evidence>
<keyword evidence="2" id="KW-1185">Reference proteome</keyword>
<dbReference type="EMBL" id="MU274950">
    <property type="protein sequence ID" value="KAI0083937.1"/>
    <property type="molecule type" value="Genomic_DNA"/>
</dbReference>
<protein>
    <submittedName>
        <fullName evidence="1">PQ loop repeat-domain-containing protein</fullName>
    </submittedName>
</protein>
<organism evidence="1 2">
    <name type="scientific">Irpex rosettiformis</name>
    <dbReference type="NCBI Taxonomy" id="378272"/>
    <lineage>
        <taxon>Eukaryota</taxon>
        <taxon>Fungi</taxon>
        <taxon>Dikarya</taxon>
        <taxon>Basidiomycota</taxon>
        <taxon>Agaricomycotina</taxon>
        <taxon>Agaricomycetes</taxon>
        <taxon>Polyporales</taxon>
        <taxon>Irpicaceae</taxon>
        <taxon>Irpex</taxon>
    </lineage>
</organism>
<proteinExistence type="predicted"/>
<name>A0ACB8TPH4_9APHY</name>
<accession>A0ACB8TPH4</accession>
<dbReference type="Proteomes" id="UP001055072">
    <property type="component" value="Unassembled WGS sequence"/>
</dbReference>
<gene>
    <name evidence="1" type="ORF">BDY19DRAFT_974846</name>
</gene>
<evidence type="ECO:0000313" key="2">
    <source>
        <dbReference type="Proteomes" id="UP001055072"/>
    </source>
</evidence>
<sequence>MPTNVVAENVLGTMGAVCWMIQLLPQIWKSWREKSTEGLSPFIGFLWGISGAFLGVYVIVQDLNIPLIVQPQVLSVLSLVSWSQCQYYSKKRPLRVCILWLASLLVILGGFQAGMVFAIRPAYHNGNRKAAQFFGIMSSILLSLALFPQYYEIYNHREVIGISIPFMIIDLLGGVFSVLSLAFKSNFDIIAGVAYSLVVVLDGIVILLALVLNPLAARRRRRENALPTEPREGTPQDKQNGRMLEDKKNTGAARISDIAS</sequence>
<reference evidence="1" key="1">
    <citation type="journal article" date="2021" name="Environ. Microbiol.">
        <title>Gene family expansions and transcriptome signatures uncover fungal adaptations to wood decay.</title>
        <authorList>
            <person name="Hage H."/>
            <person name="Miyauchi S."/>
            <person name="Viragh M."/>
            <person name="Drula E."/>
            <person name="Min B."/>
            <person name="Chaduli D."/>
            <person name="Navarro D."/>
            <person name="Favel A."/>
            <person name="Norest M."/>
            <person name="Lesage-Meessen L."/>
            <person name="Balint B."/>
            <person name="Merenyi Z."/>
            <person name="de Eugenio L."/>
            <person name="Morin E."/>
            <person name="Martinez A.T."/>
            <person name="Baldrian P."/>
            <person name="Stursova M."/>
            <person name="Martinez M.J."/>
            <person name="Novotny C."/>
            <person name="Magnuson J.K."/>
            <person name="Spatafora J.W."/>
            <person name="Maurice S."/>
            <person name="Pangilinan J."/>
            <person name="Andreopoulos W."/>
            <person name="LaButti K."/>
            <person name="Hundley H."/>
            <person name="Na H."/>
            <person name="Kuo A."/>
            <person name="Barry K."/>
            <person name="Lipzen A."/>
            <person name="Henrissat B."/>
            <person name="Riley R."/>
            <person name="Ahrendt S."/>
            <person name="Nagy L.G."/>
            <person name="Grigoriev I.V."/>
            <person name="Martin F."/>
            <person name="Rosso M.N."/>
        </authorList>
    </citation>
    <scope>NUCLEOTIDE SEQUENCE</scope>
    <source>
        <strain evidence="1">CBS 384.51</strain>
    </source>
</reference>
<comment type="caution">
    <text evidence="1">The sequence shown here is derived from an EMBL/GenBank/DDBJ whole genome shotgun (WGS) entry which is preliminary data.</text>
</comment>